<protein>
    <submittedName>
        <fullName evidence="1">Uncharacterized protein</fullName>
    </submittedName>
</protein>
<keyword evidence="2" id="KW-1185">Reference proteome</keyword>
<sequence length="205" mass="23796">MGCYDWLQDRDEFPSLTCDQDWDDCEVDDQDDDDTGLTLLDVSGDYNDEWQIVTRHTTYADIVKKVARTNGPFQNRKPTTVPAKLKHKTINQPFFNKKDIVDDDDDDAIAGSELHVLRKSRSRRRFKGDAWIYQQRVTTITRLGYGSSIQGVVYYSTDEHIPAFDGPVDRLTFLHFWRYICKEDPEPEVDRLRKDLVKSLAVLTA</sequence>
<accession>A0A1X2HXT5</accession>
<proteinExistence type="predicted"/>
<reference evidence="1 2" key="1">
    <citation type="submission" date="2016-07" db="EMBL/GenBank/DDBJ databases">
        <title>Pervasive Adenine N6-methylation of Active Genes in Fungi.</title>
        <authorList>
            <consortium name="DOE Joint Genome Institute"/>
            <person name="Mondo S.J."/>
            <person name="Dannebaum R.O."/>
            <person name="Kuo R.C."/>
            <person name="Labutti K."/>
            <person name="Haridas S."/>
            <person name="Kuo A."/>
            <person name="Salamov A."/>
            <person name="Ahrendt S.R."/>
            <person name="Lipzen A."/>
            <person name="Sullivan W."/>
            <person name="Andreopoulos W.B."/>
            <person name="Clum A."/>
            <person name="Lindquist E."/>
            <person name="Daum C."/>
            <person name="Ramamoorthy G.K."/>
            <person name="Gryganskyi A."/>
            <person name="Culley D."/>
            <person name="Magnuson J.K."/>
            <person name="James T.Y."/>
            <person name="O'Malley M.A."/>
            <person name="Stajich J.E."/>
            <person name="Spatafora J.W."/>
            <person name="Visel A."/>
            <person name="Grigoriev I.V."/>
        </authorList>
    </citation>
    <scope>NUCLEOTIDE SEQUENCE [LARGE SCALE GENOMIC DNA]</scope>
    <source>
        <strain evidence="1 2">NRRL 1336</strain>
    </source>
</reference>
<gene>
    <name evidence="1" type="ORF">BCR42DRAFT_428840</name>
</gene>
<dbReference type="Proteomes" id="UP000193560">
    <property type="component" value="Unassembled WGS sequence"/>
</dbReference>
<dbReference type="EMBL" id="MCGE01000047">
    <property type="protein sequence ID" value="ORZ04936.1"/>
    <property type="molecule type" value="Genomic_DNA"/>
</dbReference>
<comment type="caution">
    <text evidence="1">The sequence shown here is derived from an EMBL/GenBank/DDBJ whole genome shotgun (WGS) entry which is preliminary data.</text>
</comment>
<organism evidence="1 2">
    <name type="scientific">Absidia repens</name>
    <dbReference type="NCBI Taxonomy" id="90262"/>
    <lineage>
        <taxon>Eukaryota</taxon>
        <taxon>Fungi</taxon>
        <taxon>Fungi incertae sedis</taxon>
        <taxon>Mucoromycota</taxon>
        <taxon>Mucoromycotina</taxon>
        <taxon>Mucoromycetes</taxon>
        <taxon>Mucorales</taxon>
        <taxon>Cunninghamellaceae</taxon>
        <taxon>Absidia</taxon>
    </lineage>
</organism>
<name>A0A1X2HXT5_9FUNG</name>
<evidence type="ECO:0000313" key="1">
    <source>
        <dbReference type="EMBL" id="ORZ04936.1"/>
    </source>
</evidence>
<evidence type="ECO:0000313" key="2">
    <source>
        <dbReference type="Proteomes" id="UP000193560"/>
    </source>
</evidence>
<dbReference type="AlphaFoldDB" id="A0A1X2HXT5"/>
<dbReference type="OrthoDB" id="10501090at2759"/>